<dbReference type="Gene3D" id="2.20.25.90">
    <property type="entry name" value="ADC-like domains"/>
    <property type="match status" value="1"/>
</dbReference>
<evidence type="ECO:0000313" key="8">
    <source>
        <dbReference type="Proteomes" id="UP000291572"/>
    </source>
</evidence>
<dbReference type="GO" id="GO:0046872">
    <property type="term" value="F:metal ion binding"/>
    <property type="evidence" value="ECO:0007669"/>
    <property type="project" value="UniProtKB-KW"/>
</dbReference>
<dbReference type="SUPFAM" id="SSF53706">
    <property type="entry name" value="Formate dehydrogenase/DMSO reductase, domains 1-3"/>
    <property type="match status" value="1"/>
</dbReference>
<dbReference type="PANTHER" id="PTHR43105">
    <property type="entry name" value="RESPIRATORY NITRATE REDUCTASE"/>
    <property type="match status" value="1"/>
</dbReference>
<organism evidence="7 8">
    <name type="scientific">Sphingobium cupriresistens</name>
    <dbReference type="NCBI Taxonomy" id="1132417"/>
    <lineage>
        <taxon>Bacteria</taxon>
        <taxon>Pseudomonadati</taxon>
        <taxon>Pseudomonadota</taxon>
        <taxon>Alphaproteobacteria</taxon>
        <taxon>Sphingomonadales</taxon>
        <taxon>Sphingomonadaceae</taxon>
        <taxon>Sphingobium</taxon>
    </lineage>
</organism>
<keyword evidence="2" id="KW-0479">Metal-binding</keyword>
<evidence type="ECO:0000256" key="3">
    <source>
        <dbReference type="ARBA" id="ARBA00023002"/>
    </source>
</evidence>
<dbReference type="OrthoDB" id="9816402at2"/>
<evidence type="ECO:0000256" key="5">
    <source>
        <dbReference type="ARBA" id="ARBA00023014"/>
    </source>
</evidence>
<dbReference type="PANTHER" id="PTHR43105:SF9">
    <property type="entry name" value="NADPH-FE(3+) OXIDOREDUCTASE SUBUNIT ALPHA"/>
    <property type="match status" value="1"/>
</dbReference>
<comment type="caution">
    <text evidence="7">The sequence shown here is derived from an EMBL/GenBank/DDBJ whole genome shotgun (WGS) entry which is preliminary data.</text>
</comment>
<dbReference type="GO" id="GO:0051539">
    <property type="term" value="F:4 iron, 4 sulfur cluster binding"/>
    <property type="evidence" value="ECO:0007669"/>
    <property type="project" value="UniProtKB-KW"/>
</dbReference>
<dbReference type="Gene3D" id="3.40.50.740">
    <property type="match status" value="1"/>
</dbReference>
<feature type="domain" description="4Fe-4S Mo/W bis-MGD-type" evidence="6">
    <location>
        <begin position="1"/>
        <end position="57"/>
    </location>
</feature>
<dbReference type="EMBL" id="SEOO01000014">
    <property type="protein sequence ID" value="RYM11106.1"/>
    <property type="molecule type" value="Genomic_DNA"/>
</dbReference>
<sequence length="553" mass="59507">MAIIRSLCGQCALGCGVRAITGNDRDVLIEGDRMHPANGGRLCVRGQALGSSAALDGRLLHPMVEGRRVGWDRAIALAARRLGAVLDRHGPGSVALHVSGSLLTEDYYVANKMMKGFLGSSHIHTPWLNAAGLAQVQRTAFGEDVMPAAIEDIGRADTLLLLGTQTALDHPVLLERALAAREEKGLRLILLTEADGPESFEADHRLQVNPGSLGQLLTGVLLHCRDAGAIDPHFSDQHLMLPADLWNDMARGQDIWSVARACGLAAATIRAFFEDMAASNQLVTLFGDDIGAAAVAAALNLHLATGRIGRPGSTPFALAGGPNGMGGREVSCMAASLAAHRPFTGDNGADVARFWGARAMANEPGMDGAALLDAMRDGRVKALWSIGGDAQATSWLREARAAVPLAICSVDRPDGVEDFDIILPAAVWMEKDGTATGSDRLISRQRRLFPLPGDARPDWWILTKVAQAMGWGDAFHYERSADIYREHARLTAYRNDGRWLLNLKRHAAISNPAYDELTPWRWGEVPFDGGHFPTPDGRARLLWPLDQNWAAIA</sequence>
<dbReference type="InterPro" id="IPR006656">
    <property type="entry name" value="Mopterin_OxRdtase"/>
</dbReference>
<keyword evidence="1" id="KW-0004">4Fe-4S</keyword>
<dbReference type="GO" id="GO:0016491">
    <property type="term" value="F:oxidoreductase activity"/>
    <property type="evidence" value="ECO:0007669"/>
    <property type="project" value="UniProtKB-KW"/>
</dbReference>
<dbReference type="Pfam" id="PF04879">
    <property type="entry name" value="Molybdop_Fe4S4"/>
    <property type="match status" value="1"/>
</dbReference>
<evidence type="ECO:0000256" key="1">
    <source>
        <dbReference type="ARBA" id="ARBA00022485"/>
    </source>
</evidence>
<protein>
    <submittedName>
        <fullName evidence="7">NagC family transcriptional regulator</fullName>
    </submittedName>
</protein>
<keyword evidence="4" id="KW-0408">Iron</keyword>
<dbReference type="RefSeq" id="WP_129926512.1">
    <property type="nucleotide sequence ID" value="NZ_SEOO01000014.1"/>
</dbReference>
<evidence type="ECO:0000256" key="2">
    <source>
        <dbReference type="ARBA" id="ARBA00022723"/>
    </source>
</evidence>
<evidence type="ECO:0000313" key="7">
    <source>
        <dbReference type="EMBL" id="RYM11106.1"/>
    </source>
</evidence>
<dbReference type="InterPro" id="IPR050123">
    <property type="entry name" value="Prok_molybdopt-oxidoreductase"/>
</dbReference>
<keyword evidence="3" id="KW-0560">Oxidoreductase</keyword>
<reference evidence="7 8" key="1">
    <citation type="submission" date="2019-02" db="EMBL/GenBank/DDBJ databases">
        <authorList>
            <person name="Feng G."/>
        </authorList>
    </citation>
    <scope>NUCLEOTIDE SEQUENCE [LARGE SCALE GENOMIC DNA]</scope>
    <source>
        <strain evidence="7 8">CCTCC AB 2011146</strain>
    </source>
</reference>
<dbReference type="InterPro" id="IPR006963">
    <property type="entry name" value="Mopterin_OxRdtase_4Fe-4S_dom"/>
</dbReference>
<gene>
    <name evidence="7" type="ORF">EWH12_10425</name>
</gene>
<dbReference type="Gene3D" id="3.40.228.10">
    <property type="entry name" value="Dimethylsulfoxide Reductase, domain 2"/>
    <property type="match status" value="1"/>
</dbReference>
<dbReference type="PROSITE" id="PS51669">
    <property type="entry name" value="4FE4S_MOW_BIS_MGD"/>
    <property type="match status" value="1"/>
</dbReference>
<dbReference type="Proteomes" id="UP000291572">
    <property type="component" value="Unassembled WGS sequence"/>
</dbReference>
<name>A0A8G1ZG54_9SPHN</name>
<dbReference type="GO" id="GO:0016020">
    <property type="term" value="C:membrane"/>
    <property type="evidence" value="ECO:0007669"/>
    <property type="project" value="TreeGrafter"/>
</dbReference>
<dbReference type="AlphaFoldDB" id="A0A8G1ZG54"/>
<dbReference type="SMART" id="SM00926">
    <property type="entry name" value="Molybdop_Fe4S4"/>
    <property type="match status" value="1"/>
</dbReference>
<proteinExistence type="predicted"/>
<evidence type="ECO:0000259" key="6">
    <source>
        <dbReference type="PROSITE" id="PS51669"/>
    </source>
</evidence>
<dbReference type="Pfam" id="PF00384">
    <property type="entry name" value="Molybdopterin"/>
    <property type="match status" value="1"/>
</dbReference>
<keyword evidence="5" id="KW-0411">Iron-sulfur</keyword>
<accession>A0A8G1ZG54</accession>
<evidence type="ECO:0000256" key="4">
    <source>
        <dbReference type="ARBA" id="ARBA00023004"/>
    </source>
</evidence>